<dbReference type="Proteomes" id="UP000256964">
    <property type="component" value="Unassembled WGS sequence"/>
</dbReference>
<dbReference type="PANTHER" id="PTHR12560:SF11">
    <property type="entry name" value="CERAMIDE SYNTHASE LAC1-RELATED"/>
    <property type="match status" value="1"/>
</dbReference>
<feature type="domain" description="TLC" evidence="12">
    <location>
        <begin position="179"/>
        <end position="398"/>
    </location>
</feature>
<keyword evidence="8" id="KW-0325">Glycoprotein</keyword>
<feature type="transmembrane region" description="Helical" evidence="11">
    <location>
        <begin position="234"/>
        <end position="253"/>
    </location>
</feature>
<feature type="transmembrane region" description="Helical" evidence="11">
    <location>
        <begin position="260"/>
        <end position="279"/>
    </location>
</feature>
<evidence type="ECO:0000256" key="11">
    <source>
        <dbReference type="SAM" id="Phobius"/>
    </source>
</evidence>
<evidence type="ECO:0000256" key="5">
    <source>
        <dbReference type="ARBA" id="ARBA00022824"/>
    </source>
</evidence>
<evidence type="ECO:0000256" key="4">
    <source>
        <dbReference type="ARBA" id="ARBA00022692"/>
    </source>
</evidence>
<keyword evidence="4 9" id="KW-0812">Transmembrane</keyword>
<comment type="subcellular location">
    <subcellularLocation>
        <location evidence="1">Endoplasmic reticulum membrane</location>
        <topology evidence="1">Multi-pass membrane protein</topology>
    </subcellularLocation>
</comment>
<proteinExistence type="inferred from homology"/>
<evidence type="ECO:0000256" key="2">
    <source>
        <dbReference type="ARBA" id="ARBA00009808"/>
    </source>
</evidence>
<keyword evidence="5" id="KW-0256">Endoplasmic reticulum</keyword>
<evidence type="ECO:0000313" key="13">
    <source>
        <dbReference type="EMBL" id="RDX55587.1"/>
    </source>
</evidence>
<dbReference type="GO" id="GO:0050291">
    <property type="term" value="F:sphingosine N-acyltransferase activity"/>
    <property type="evidence" value="ECO:0007669"/>
    <property type="project" value="InterPro"/>
</dbReference>
<evidence type="ECO:0000259" key="12">
    <source>
        <dbReference type="PROSITE" id="PS50922"/>
    </source>
</evidence>
<feature type="transmembrane region" description="Helical" evidence="11">
    <location>
        <begin position="79"/>
        <end position="102"/>
    </location>
</feature>
<evidence type="ECO:0000256" key="6">
    <source>
        <dbReference type="ARBA" id="ARBA00022989"/>
    </source>
</evidence>
<dbReference type="OrthoDB" id="3053196at2759"/>
<dbReference type="EMBL" id="KZ857382">
    <property type="protein sequence ID" value="RDX55587.1"/>
    <property type="molecule type" value="Genomic_DNA"/>
</dbReference>
<dbReference type="InterPro" id="IPR006634">
    <property type="entry name" value="TLC-dom"/>
</dbReference>
<dbReference type="SMART" id="SM00724">
    <property type="entry name" value="TLC"/>
    <property type="match status" value="1"/>
</dbReference>
<gene>
    <name evidence="13" type="ORF">OH76DRAFT_1396979</name>
</gene>
<dbReference type="STRING" id="139420.A0A371DSR2"/>
<dbReference type="GO" id="GO:0005789">
    <property type="term" value="C:endoplasmic reticulum membrane"/>
    <property type="evidence" value="ECO:0007669"/>
    <property type="project" value="UniProtKB-SubCell"/>
</dbReference>
<keyword evidence="3" id="KW-0808">Transferase</keyword>
<keyword evidence="6 11" id="KW-1133">Transmembrane helix</keyword>
<dbReference type="PANTHER" id="PTHR12560">
    <property type="entry name" value="LONGEVITY ASSURANCE FACTOR 1 LAG1"/>
    <property type="match status" value="1"/>
</dbReference>
<feature type="transmembrane region" description="Helical" evidence="11">
    <location>
        <begin position="318"/>
        <end position="342"/>
    </location>
</feature>
<dbReference type="InterPro" id="IPR016439">
    <property type="entry name" value="Lag1/Lac1-like"/>
</dbReference>
<dbReference type="AlphaFoldDB" id="A0A371DSR2"/>
<feature type="transmembrane region" description="Helical" evidence="11">
    <location>
        <begin position="362"/>
        <end position="388"/>
    </location>
</feature>
<feature type="transmembrane region" description="Helical" evidence="11">
    <location>
        <begin position="144"/>
        <end position="166"/>
    </location>
</feature>
<feature type="region of interest" description="Disordered" evidence="10">
    <location>
        <begin position="1"/>
        <end position="57"/>
    </location>
</feature>
<evidence type="ECO:0000256" key="3">
    <source>
        <dbReference type="ARBA" id="ARBA00022679"/>
    </source>
</evidence>
<keyword evidence="7 9" id="KW-0472">Membrane</keyword>
<comment type="similarity">
    <text evidence="2">Belongs to the sphingosine N-acyltransferase family.</text>
</comment>
<evidence type="ECO:0000256" key="1">
    <source>
        <dbReference type="ARBA" id="ARBA00004477"/>
    </source>
</evidence>
<protein>
    <submittedName>
        <fullName evidence="13">Longevity assurance proteins LAG1/LAC1</fullName>
    </submittedName>
</protein>
<dbReference type="Pfam" id="PF03798">
    <property type="entry name" value="TRAM_LAG1_CLN8"/>
    <property type="match status" value="1"/>
</dbReference>
<evidence type="ECO:0000256" key="10">
    <source>
        <dbReference type="SAM" id="MobiDB-lite"/>
    </source>
</evidence>
<dbReference type="PROSITE" id="PS50922">
    <property type="entry name" value="TLC"/>
    <property type="match status" value="1"/>
</dbReference>
<accession>A0A371DSR2</accession>
<evidence type="ECO:0000256" key="9">
    <source>
        <dbReference type="PROSITE-ProRule" id="PRU00205"/>
    </source>
</evidence>
<name>A0A371DSR2_9APHY</name>
<organism evidence="13 14">
    <name type="scientific">Lentinus brumalis</name>
    <dbReference type="NCBI Taxonomy" id="2498619"/>
    <lineage>
        <taxon>Eukaryota</taxon>
        <taxon>Fungi</taxon>
        <taxon>Dikarya</taxon>
        <taxon>Basidiomycota</taxon>
        <taxon>Agaricomycotina</taxon>
        <taxon>Agaricomycetes</taxon>
        <taxon>Polyporales</taxon>
        <taxon>Polyporaceae</taxon>
        <taxon>Lentinus</taxon>
    </lineage>
</organism>
<evidence type="ECO:0000256" key="8">
    <source>
        <dbReference type="ARBA" id="ARBA00023180"/>
    </source>
</evidence>
<dbReference type="GO" id="GO:0046513">
    <property type="term" value="P:ceramide biosynthetic process"/>
    <property type="evidence" value="ECO:0007669"/>
    <property type="project" value="InterPro"/>
</dbReference>
<reference evidence="13 14" key="1">
    <citation type="journal article" date="2018" name="Biotechnol. Biofuels">
        <title>Integrative visual omics of the white-rot fungus Polyporus brumalis exposes the biotechnological potential of its oxidative enzymes for delignifying raw plant biomass.</title>
        <authorList>
            <person name="Miyauchi S."/>
            <person name="Rancon A."/>
            <person name="Drula E."/>
            <person name="Hage H."/>
            <person name="Chaduli D."/>
            <person name="Favel A."/>
            <person name="Grisel S."/>
            <person name="Henrissat B."/>
            <person name="Herpoel-Gimbert I."/>
            <person name="Ruiz-Duenas F.J."/>
            <person name="Chevret D."/>
            <person name="Hainaut M."/>
            <person name="Lin J."/>
            <person name="Wang M."/>
            <person name="Pangilinan J."/>
            <person name="Lipzen A."/>
            <person name="Lesage-Meessen L."/>
            <person name="Navarro D."/>
            <person name="Riley R."/>
            <person name="Grigoriev I.V."/>
            <person name="Zhou S."/>
            <person name="Raouche S."/>
            <person name="Rosso M.N."/>
        </authorList>
    </citation>
    <scope>NUCLEOTIDE SEQUENCE [LARGE SCALE GENOMIC DNA]</scope>
    <source>
        <strain evidence="13 14">BRFM 1820</strain>
    </source>
</reference>
<evidence type="ECO:0000256" key="7">
    <source>
        <dbReference type="ARBA" id="ARBA00023136"/>
    </source>
</evidence>
<evidence type="ECO:0000313" key="14">
    <source>
        <dbReference type="Proteomes" id="UP000256964"/>
    </source>
</evidence>
<keyword evidence="14" id="KW-1185">Reference proteome</keyword>
<sequence>MARLADKKKPQRIQTYAESVETDPAHHLVGPFGPQTPLGGGSAPPSPPGAPKRFLKNGNAADAPWSTQSRGFWQDLTSLRWVVVPSSSLKILLLVVVLWANWEILAPYVSKDLPNPFTPLLFISHYIPSSSPDDPRYQKGYLDLVFVAYHIVLWSFVRQSITIYICRPIARYFGIKKAAKLDRFGEQAYAVIYFAVMGAWGVRTMSKLPTWWYDTKYFWIDYPHWQMKPELKRYYLMQAAYWCQQLIVLLLGLEKPRKDYYELVAHHFVTLWLVGWSYLVNMTLIGNAVYLSMDIPDAFLGLSKLLNYLQWEKAKTVVFTVFIGIWSYFRHWLNWVILYSVWNEFDLVPESAKRWSPEDGVWLVWWMRYQIFAPLLALQGLNLFWYFFIWRIAYRAITDVTLDDERSDDEDDGEDEVDEKED</sequence>